<dbReference type="InterPro" id="IPR043128">
    <property type="entry name" value="Rev_trsase/Diguanyl_cyclase"/>
</dbReference>
<evidence type="ECO:0000256" key="1">
    <source>
        <dbReference type="SAM" id="Phobius"/>
    </source>
</evidence>
<dbReference type="Pfam" id="PF00990">
    <property type="entry name" value="GGDEF"/>
    <property type="match status" value="1"/>
</dbReference>
<keyword evidence="1" id="KW-0812">Transmembrane</keyword>
<reference evidence="3" key="2">
    <citation type="submission" date="2020-09" db="EMBL/GenBank/DDBJ databases">
        <authorList>
            <person name="Sun Q."/>
            <person name="Zhou Y."/>
        </authorList>
    </citation>
    <scope>NUCLEOTIDE SEQUENCE</scope>
    <source>
        <strain evidence="3">CGMCC 1.12408</strain>
    </source>
</reference>
<dbReference type="Gene3D" id="3.30.70.270">
    <property type="match status" value="1"/>
</dbReference>
<dbReference type="PANTHER" id="PTHR45138">
    <property type="entry name" value="REGULATORY COMPONENTS OF SENSORY TRANSDUCTION SYSTEM"/>
    <property type="match status" value="1"/>
</dbReference>
<feature type="transmembrane region" description="Helical" evidence="1">
    <location>
        <begin position="138"/>
        <end position="164"/>
    </location>
</feature>
<feature type="transmembrane region" description="Helical" evidence="1">
    <location>
        <begin position="69"/>
        <end position="93"/>
    </location>
</feature>
<dbReference type="SUPFAM" id="SSF55073">
    <property type="entry name" value="Nucleotide cyclase"/>
    <property type="match status" value="1"/>
</dbReference>
<reference evidence="3" key="1">
    <citation type="journal article" date="2014" name="Int. J. Syst. Evol. Microbiol.">
        <title>Complete genome sequence of Corynebacterium casei LMG S-19264T (=DSM 44701T), isolated from a smear-ripened cheese.</title>
        <authorList>
            <consortium name="US DOE Joint Genome Institute (JGI-PGF)"/>
            <person name="Walter F."/>
            <person name="Albersmeier A."/>
            <person name="Kalinowski J."/>
            <person name="Ruckert C."/>
        </authorList>
    </citation>
    <scope>NUCLEOTIDE SEQUENCE</scope>
    <source>
        <strain evidence="3">CGMCC 1.12408</strain>
    </source>
</reference>
<evidence type="ECO:0000313" key="4">
    <source>
        <dbReference type="Proteomes" id="UP000613512"/>
    </source>
</evidence>
<sequence>MRLDKAFIFLIFFISVVVAFSSGGIRVELSDYLIALFLFYFFSTLYYHLKVVVKQGNSRIDYTIPYSLGIALFAGPIGAFFYELCYMFTVYFIRKSSKIADEEELLHTFYNVGAFALNGAIGYYLFHWLHPVVGQVPFGFWLLIIGIVMLMSFLSHLYLAIVFLFSGEFKTIQDVLSFIKSRSILDLGKIVFSNGLLFAFLESRQWEMVVGLFMLNYLVSRSNVAINQSLQHKMERDKFEQMAYTDFLTEVYNRTYMDKKMDELNHSGERIGIIVTDIDSFKRINDTYNHAVGDRAIQHFAQVLQNYLKADDDFLFRSGGEEFTIFLRNRTYSECVYLVEQLRDGIKNTPAIAEYDNKKIHISMTASFGLYYYKTNESIDIKKAYVYADQLLIKSKNLGKNRFSAKDGLVDLPLSARY</sequence>
<dbReference type="EMBL" id="BMEY01000015">
    <property type="protein sequence ID" value="GGA83105.1"/>
    <property type="molecule type" value="Genomic_DNA"/>
</dbReference>
<gene>
    <name evidence="3" type="ORF">GCM10008025_27810</name>
</gene>
<dbReference type="RefSeq" id="WP_188385277.1">
    <property type="nucleotide sequence ID" value="NZ_BMEY01000015.1"/>
</dbReference>
<dbReference type="NCBIfam" id="TIGR00254">
    <property type="entry name" value="GGDEF"/>
    <property type="match status" value="1"/>
</dbReference>
<dbReference type="InterPro" id="IPR000160">
    <property type="entry name" value="GGDEF_dom"/>
</dbReference>
<keyword evidence="1" id="KW-1133">Transmembrane helix</keyword>
<protein>
    <recommendedName>
        <fullName evidence="2">GGDEF domain-containing protein</fullName>
    </recommendedName>
</protein>
<dbReference type="SMART" id="SM00267">
    <property type="entry name" value="GGDEF"/>
    <property type="match status" value="1"/>
</dbReference>
<dbReference type="InterPro" id="IPR050469">
    <property type="entry name" value="Diguanylate_Cyclase"/>
</dbReference>
<name>A0A916S6K0_9BACI</name>
<dbReference type="AlphaFoldDB" id="A0A916S6K0"/>
<proteinExistence type="predicted"/>
<dbReference type="InterPro" id="IPR029787">
    <property type="entry name" value="Nucleotide_cyclase"/>
</dbReference>
<dbReference type="GO" id="GO:0052621">
    <property type="term" value="F:diguanylate cyclase activity"/>
    <property type="evidence" value="ECO:0007669"/>
    <property type="project" value="TreeGrafter"/>
</dbReference>
<dbReference type="PANTHER" id="PTHR45138:SF9">
    <property type="entry name" value="DIGUANYLATE CYCLASE DGCM-RELATED"/>
    <property type="match status" value="1"/>
</dbReference>
<keyword evidence="4" id="KW-1185">Reference proteome</keyword>
<accession>A0A916S6K0</accession>
<evidence type="ECO:0000259" key="2">
    <source>
        <dbReference type="PROSITE" id="PS50887"/>
    </source>
</evidence>
<dbReference type="Proteomes" id="UP000613512">
    <property type="component" value="Unassembled WGS sequence"/>
</dbReference>
<comment type="caution">
    <text evidence="3">The sequence shown here is derived from an EMBL/GenBank/DDBJ whole genome shotgun (WGS) entry which is preliminary data.</text>
</comment>
<keyword evidence="1" id="KW-0472">Membrane</keyword>
<feature type="transmembrane region" description="Helical" evidence="1">
    <location>
        <begin position="105"/>
        <end position="126"/>
    </location>
</feature>
<feature type="transmembrane region" description="Helical" evidence="1">
    <location>
        <begin position="32"/>
        <end position="49"/>
    </location>
</feature>
<feature type="transmembrane region" description="Helical" evidence="1">
    <location>
        <begin position="6"/>
        <end position="25"/>
    </location>
</feature>
<evidence type="ECO:0000313" key="3">
    <source>
        <dbReference type="EMBL" id="GGA83105.1"/>
    </source>
</evidence>
<dbReference type="PROSITE" id="PS50887">
    <property type="entry name" value="GGDEF"/>
    <property type="match status" value="1"/>
</dbReference>
<organism evidence="3 4">
    <name type="scientific">Ornithinibacillus halotolerans</name>
    <dbReference type="NCBI Taxonomy" id="1274357"/>
    <lineage>
        <taxon>Bacteria</taxon>
        <taxon>Bacillati</taxon>
        <taxon>Bacillota</taxon>
        <taxon>Bacilli</taxon>
        <taxon>Bacillales</taxon>
        <taxon>Bacillaceae</taxon>
        <taxon>Ornithinibacillus</taxon>
    </lineage>
</organism>
<dbReference type="CDD" id="cd01949">
    <property type="entry name" value="GGDEF"/>
    <property type="match status" value="1"/>
</dbReference>
<feature type="domain" description="GGDEF" evidence="2">
    <location>
        <begin position="269"/>
        <end position="408"/>
    </location>
</feature>